<evidence type="ECO:0000256" key="5">
    <source>
        <dbReference type="SAM" id="SignalP"/>
    </source>
</evidence>
<dbReference type="GO" id="GO:0051603">
    <property type="term" value="P:proteolysis involved in protein catabolic process"/>
    <property type="evidence" value="ECO:0000318"/>
    <property type="project" value="GO_Central"/>
</dbReference>
<dbReference type="GO" id="GO:0072659">
    <property type="term" value="P:protein localization to plasma membrane"/>
    <property type="evidence" value="ECO:0007669"/>
    <property type="project" value="EnsemblProtists"/>
</dbReference>
<feature type="chain" id="PRO_5018758194" description="Counting factor associated protein D" evidence="5">
    <location>
        <begin position="19"/>
        <end position="531"/>
    </location>
</feature>
<evidence type="ECO:0000313" key="9">
    <source>
        <dbReference type="Proteomes" id="UP000001064"/>
    </source>
</evidence>
<dbReference type="GO" id="GO:0005615">
    <property type="term" value="C:extracellular space"/>
    <property type="evidence" value="ECO:0000318"/>
    <property type="project" value="GO_Central"/>
</dbReference>
<dbReference type="eggNOG" id="KOG1543">
    <property type="taxonomic scope" value="Eukaryota"/>
</dbReference>
<evidence type="ECO:0000259" key="6">
    <source>
        <dbReference type="SMART" id="SM00645"/>
    </source>
</evidence>
<keyword evidence="9" id="KW-1185">Reference proteome</keyword>
<dbReference type="Pfam" id="PF08246">
    <property type="entry name" value="Inhibitor_I29"/>
    <property type="match status" value="1"/>
</dbReference>
<dbReference type="InterPro" id="IPR000668">
    <property type="entry name" value="Peptidase_C1A_C"/>
</dbReference>
<sequence>MIRSILLLAFVTLSCVLAVPQLPTDQQYYMKGTFSIPYFNITEPIELIYDATNNRQYISYYDGMDITINFFNQDISYTISPVKYEMTCVSTQGNGTLVNVLPTEPSQWAYNGTSTVNGVSVYSYFQKITQYGRTGYYTFYVDANGTPVQFYMNGVDYVFGSHPDIYVLDFTTYSTDLSQYESLFQLPALCNNAEEAPLQEGQLSGAFESLGDSLKVKESDLQEKFVAFKSEYEKSYENKEEHDMRFKNYKVAHNKIVSHNAKNLSYKLGFNHYADLSDHEFNTLIKPKVARPSNNGAHSVHDDEDIYTIPQSVDWRNQKCVTPVKDQGVCGSCWTFGSTGSLEGTNCVTNGYLVSLSEQQLVDCAYLMGSQGCNGGFAASAFQYIMDAGGIATESDYQYLMQNALCKDKSTTFSGVGVSSYVNVTAGSINALLNAVATQGPVAIAIDASVDDFRYYQSGIYSNPSCKNGPDDLDHEVLAIGYGTLNGVDYWLVKNSWSTNWGMEGYFMLERANNLCGPASQATYPLPTTSK</sequence>
<comment type="similarity">
    <text evidence="2">Belongs to the peptidase C1 family.</text>
</comment>
<dbReference type="PROSITE" id="PS00640">
    <property type="entry name" value="THIOL_PROTEASE_ASN"/>
    <property type="match status" value="1"/>
</dbReference>
<gene>
    <name evidence="8" type="ORF">DICPUDRAFT_55299</name>
</gene>
<dbReference type="InParanoid" id="F0ZLG1"/>
<dbReference type="GO" id="GO:2001235">
    <property type="term" value="P:positive regulation of apoptotic signaling pathway"/>
    <property type="evidence" value="ECO:0000318"/>
    <property type="project" value="GO_Central"/>
</dbReference>
<dbReference type="GO" id="GO:0031410">
    <property type="term" value="C:cytoplasmic vesicle"/>
    <property type="evidence" value="ECO:0007669"/>
    <property type="project" value="EnsemblProtists"/>
</dbReference>
<dbReference type="OMA" id="KAFHHFK"/>
<dbReference type="InterPro" id="IPR039417">
    <property type="entry name" value="Peptidase_C1A_papain-like"/>
</dbReference>
<dbReference type="RefSeq" id="XP_003288252.1">
    <property type="nucleotide sequence ID" value="XM_003288204.1"/>
</dbReference>
<organism evidence="8 9">
    <name type="scientific">Dictyostelium purpureum</name>
    <name type="common">Slime mold</name>
    <dbReference type="NCBI Taxonomy" id="5786"/>
    <lineage>
        <taxon>Eukaryota</taxon>
        <taxon>Amoebozoa</taxon>
        <taxon>Evosea</taxon>
        <taxon>Eumycetozoa</taxon>
        <taxon>Dictyostelia</taxon>
        <taxon>Dictyosteliales</taxon>
        <taxon>Dictyosteliaceae</taxon>
        <taxon>Dictyostelium</taxon>
    </lineage>
</organism>
<protein>
    <recommendedName>
        <fullName evidence="10">Counting factor associated protein D</fullName>
    </recommendedName>
</protein>
<dbReference type="Gene3D" id="3.90.70.10">
    <property type="entry name" value="Cysteine proteinases"/>
    <property type="match status" value="1"/>
</dbReference>
<dbReference type="Pfam" id="PF00112">
    <property type="entry name" value="Peptidase_C1"/>
    <property type="match status" value="1"/>
</dbReference>
<keyword evidence="3" id="KW-1015">Disulfide bond</keyword>
<dbReference type="InterPro" id="IPR013128">
    <property type="entry name" value="Peptidase_C1A"/>
</dbReference>
<keyword evidence="5" id="KW-0732">Signal</keyword>
<evidence type="ECO:0000256" key="2">
    <source>
        <dbReference type="ARBA" id="ARBA00008455"/>
    </source>
</evidence>
<dbReference type="PROSITE" id="PS00639">
    <property type="entry name" value="THIOL_PROTEASE_HIS"/>
    <property type="match status" value="1"/>
</dbReference>
<dbReference type="KEGG" id="dpp:DICPUDRAFT_55299"/>
<proteinExistence type="inferred from homology"/>
<dbReference type="InterPro" id="IPR025661">
    <property type="entry name" value="Pept_asp_AS"/>
</dbReference>
<dbReference type="VEuPathDB" id="AmoebaDB:DICPUDRAFT_55299"/>
<dbReference type="SUPFAM" id="SSF54001">
    <property type="entry name" value="Cysteine proteinases"/>
    <property type="match status" value="1"/>
</dbReference>
<dbReference type="PRINTS" id="PR00705">
    <property type="entry name" value="PAPAIN"/>
</dbReference>
<dbReference type="InterPro" id="IPR000169">
    <property type="entry name" value="Pept_cys_AS"/>
</dbReference>
<dbReference type="FunFam" id="3.90.70.10:FF:000087">
    <property type="entry name" value="Counting factor associated protein D"/>
    <property type="match status" value="1"/>
</dbReference>
<dbReference type="GO" id="GO:0004197">
    <property type="term" value="F:cysteine-type endopeptidase activity"/>
    <property type="evidence" value="ECO:0000318"/>
    <property type="project" value="GO_Central"/>
</dbReference>
<dbReference type="Proteomes" id="UP000001064">
    <property type="component" value="Unassembled WGS sequence"/>
</dbReference>
<evidence type="ECO:0000256" key="1">
    <source>
        <dbReference type="ARBA" id="ARBA00004371"/>
    </source>
</evidence>
<dbReference type="AlphaFoldDB" id="F0ZLG1"/>
<dbReference type="GO" id="GO:0008656">
    <property type="term" value="F:cysteine-type endopeptidase activator activity involved in apoptotic process"/>
    <property type="evidence" value="ECO:0000318"/>
    <property type="project" value="GO_Central"/>
</dbReference>
<evidence type="ECO:0008006" key="10">
    <source>
        <dbReference type="Google" id="ProtNLM"/>
    </source>
</evidence>
<dbReference type="MEROPS" id="C01.067"/>
<dbReference type="PANTHER" id="PTHR12411">
    <property type="entry name" value="CYSTEINE PROTEASE FAMILY C1-RELATED"/>
    <property type="match status" value="1"/>
</dbReference>
<dbReference type="SMART" id="SM00848">
    <property type="entry name" value="Inhibitor_I29"/>
    <property type="match status" value="1"/>
</dbReference>
<feature type="signal peptide" evidence="5">
    <location>
        <begin position="1"/>
        <end position="18"/>
    </location>
</feature>
<dbReference type="STRING" id="5786.F0ZLG1"/>
<dbReference type="PROSITE" id="PS00139">
    <property type="entry name" value="THIOL_PROTEASE_CYS"/>
    <property type="match status" value="1"/>
</dbReference>
<evidence type="ECO:0000256" key="3">
    <source>
        <dbReference type="ARBA" id="ARBA00023157"/>
    </source>
</evidence>
<keyword evidence="4" id="KW-0458">Lysosome</keyword>
<evidence type="ECO:0000256" key="4">
    <source>
        <dbReference type="ARBA" id="ARBA00023228"/>
    </source>
</evidence>
<evidence type="ECO:0000259" key="7">
    <source>
        <dbReference type="SMART" id="SM00848"/>
    </source>
</evidence>
<dbReference type="FunCoup" id="F0ZLG1">
    <property type="interactions" value="16"/>
</dbReference>
<dbReference type="EMBL" id="GL871067">
    <property type="protein sequence ID" value="EGC35214.1"/>
    <property type="molecule type" value="Genomic_DNA"/>
</dbReference>
<dbReference type="GO" id="GO:0005764">
    <property type="term" value="C:lysosome"/>
    <property type="evidence" value="ECO:0000318"/>
    <property type="project" value="GO_Central"/>
</dbReference>
<dbReference type="InterPro" id="IPR038765">
    <property type="entry name" value="Papain-like_cys_pep_sf"/>
</dbReference>
<dbReference type="InterPro" id="IPR025660">
    <property type="entry name" value="Pept_his_AS"/>
</dbReference>
<accession>F0ZLG1</accession>
<dbReference type="InterPro" id="IPR013201">
    <property type="entry name" value="Prot_inhib_I29"/>
</dbReference>
<reference evidence="9" key="1">
    <citation type="journal article" date="2011" name="Genome Biol.">
        <title>Comparative genomics of the social amoebae Dictyostelium discoideum and Dictyostelium purpureum.</title>
        <authorList>
            <consortium name="US DOE Joint Genome Institute (JGI-PGF)"/>
            <person name="Sucgang R."/>
            <person name="Kuo A."/>
            <person name="Tian X."/>
            <person name="Salerno W."/>
            <person name="Parikh A."/>
            <person name="Feasley C.L."/>
            <person name="Dalin E."/>
            <person name="Tu H."/>
            <person name="Huang E."/>
            <person name="Barry K."/>
            <person name="Lindquist E."/>
            <person name="Shapiro H."/>
            <person name="Bruce D."/>
            <person name="Schmutz J."/>
            <person name="Salamov A."/>
            <person name="Fey P."/>
            <person name="Gaudet P."/>
            <person name="Anjard C."/>
            <person name="Babu M.M."/>
            <person name="Basu S."/>
            <person name="Bushmanova Y."/>
            <person name="van der Wel H."/>
            <person name="Katoh-Kurasawa M."/>
            <person name="Dinh C."/>
            <person name="Coutinho P.M."/>
            <person name="Saito T."/>
            <person name="Elias M."/>
            <person name="Schaap P."/>
            <person name="Kay R.R."/>
            <person name="Henrissat B."/>
            <person name="Eichinger L."/>
            <person name="Rivero F."/>
            <person name="Putnam N.H."/>
            <person name="West C.M."/>
            <person name="Loomis W.F."/>
            <person name="Chisholm R.L."/>
            <person name="Shaulsky G."/>
            <person name="Strassmann J.E."/>
            <person name="Queller D.C."/>
            <person name="Kuspa A."/>
            <person name="Grigoriev I.V."/>
        </authorList>
    </citation>
    <scope>NUCLEOTIDE SEQUENCE [LARGE SCALE GENOMIC DNA]</scope>
    <source>
        <strain evidence="9">QSDP1</strain>
    </source>
</reference>
<dbReference type="PROSITE" id="PS51257">
    <property type="entry name" value="PROKAR_LIPOPROTEIN"/>
    <property type="match status" value="1"/>
</dbReference>
<evidence type="ECO:0000313" key="8">
    <source>
        <dbReference type="EMBL" id="EGC35214.1"/>
    </source>
</evidence>
<dbReference type="GO" id="GO:0031288">
    <property type="term" value="P:sorocarp morphogenesis"/>
    <property type="evidence" value="ECO:0007669"/>
    <property type="project" value="EnsemblProtists"/>
</dbReference>
<dbReference type="SMART" id="SM00645">
    <property type="entry name" value="Pept_C1"/>
    <property type="match status" value="1"/>
</dbReference>
<name>F0ZLG1_DICPU</name>
<comment type="subcellular location">
    <subcellularLocation>
        <location evidence="1">Lysosome</location>
    </subcellularLocation>
</comment>
<dbReference type="GO" id="GO:0006955">
    <property type="term" value="P:immune response"/>
    <property type="evidence" value="ECO:0000318"/>
    <property type="project" value="GO_Central"/>
</dbReference>
<dbReference type="GeneID" id="10501669"/>
<dbReference type="CDD" id="cd02248">
    <property type="entry name" value="Peptidase_C1A"/>
    <property type="match status" value="1"/>
</dbReference>
<feature type="domain" description="Peptidase C1A papain C-terminal" evidence="6">
    <location>
        <begin position="309"/>
        <end position="526"/>
    </location>
</feature>
<dbReference type="GO" id="GO:1903665">
    <property type="term" value="P:negative regulation of asexual reproduction"/>
    <property type="evidence" value="ECO:0007669"/>
    <property type="project" value="EnsemblProtists"/>
</dbReference>
<dbReference type="GO" id="GO:0140986">
    <property type="term" value="P:G protein-coupled chemorepellent receptor signaling pathway"/>
    <property type="evidence" value="ECO:0007669"/>
    <property type="project" value="EnsemblProtists"/>
</dbReference>
<dbReference type="OrthoDB" id="190265at2759"/>
<feature type="domain" description="Cathepsin propeptide inhibitor" evidence="7">
    <location>
        <begin position="225"/>
        <end position="281"/>
    </location>
</feature>